<dbReference type="GO" id="GO:0006260">
    <property type="term" value="P:DNA replication"/>
    <property type="evidence" value="ECO:0007669"/>
    <property type="project" value="UniProtKB-UniRule"/>
</dbReference>
<comment type="function">
    <text evidence="14 15">ATP-dependent DNA 3'-5' helicase required for initiation of viral DNA replication. It forms a complex with the viral E2 protein. The E1-E2 complex binds to the replication origin which contains binding sites for both proteins. During the initial step, a dimer of E1 interacts with a dimer of protein E2 leading to a complex that binds the viral origin of replication with high specificity. Then, a second dimer of E1 displaces the E2 dimer in an ATP-dependent manner to form the E1 tetramer. Following this, two E1 monomers are added to each half of the site, which results in the formation of two E1 trimers on the viral ori. Subsequently, two hexamers will be created. The double hexamer acts as a bi-directional helicase machinery and unwinds the viral DNA and then recruits the host DNA polymerase to start replication.</text>
</comment>
<dbReference type="GO" id="GO:0042025">
    <property type="term" value="C:host cell nucleus"/>
    <property type="evidence" value="ECO:0007669"/>
    <property type="project" value="UniProtKB-SubCell"/>
</dbReference>
<dbReference type="Pfam" id="PF20450">
    <property type="entry name" value="PPV_E1_DBD"/>
    <property type="match status" value="1"/>
</dbReference>
<keyword evidence="2 15" id="KW-0244">Early protein</keyword>
<keyword evidence="15" id="KW-1017">Isopeptide bond</keyword>
<evidence type="ECO:0000256" key="9">
    <source>
        <dbReference type="ARBA" id="ARBA00022840"/>
    </source>
</evidence>
<proteinExistence type="inferred from homology"/>
<evidence type="ECO:0000256" key="13">
    <source>
        <dbReference type="ARBA" id="ARBA00048988"/>
    </source>
</evidence>
<dbReference type="Proteomes" id="UP000154424">
    <property type="component" value="Segment"/>
</dbReference>
<keyword evidence="15" id="KW-0832">Ubl conjugation</keyword>
<evidence type="ECO:0000256" key="6">
    <source>
        <dbReference type="ARBA" id="ARBA00022741"/>
    </source>
</evidence>
<accession>C8AY91</accession>
<dbReference type="InterPro" id="IPR001177">
    <property type="entry name" value="PPV_DNA_helicase_E1_C"/>
</dbReference>
<dbReference type="Gene3D" id="1.10.10.510">
    <property type="entry name" value="Zinc finger, large T-antigen D1 domain"/>
    <property type="match status" value="1"/>
</dbReference>
<feature type="compositionally biased region" description="Basic and acidic residues" evidence="17">
    <location>
        <begin position="114"/>
        <end position="126"/>
    </location>
</feature>
<evidence type="ECO:0000256" key="4">
    <source>
        <dbReference type="ARBA" id="ARBA00022562"/>
    </source>
</evidence>
<comment type="PTM">
    <text evidence="15">Sumoylated.</text>
</comment>
<keyword evidence="3 15" id="KW-0597">Phosphoprotein</keyword>
<evidence type="ECO:0000256" key="5">
    <source>
        <dbReference type="ARBA" id="ARBA00022705"/>
    </source>
</evidence>
<keyword evidence="20" id="KW-1185">Reference proteome</keyword>
<gene>
    <name evidence="15 19" type="primary">E1</name>
    <name evidence="19" type="ORF">RnPV_gp3</name>
</gene>
<comment type="catalytic activity">
    <reaction evidence="12 15">
        <text>Couples ATP hydrolysis with the unwinding of duplex DNA by translocating in the 3'-5' direction.</text>
        <dbReference type="EC" id="5.6.2.4"/>
    </reaction>
</comment>
<organism evidence="19 20">
    <name type="scientific">Rattus norvegicus papillomavirus 1 (isolate Rat/Germany/Schulz/2009)</name>
    <name type="common">RnPV-1</name>
    <dbReference type="NCBI Taxonomy" id="664730"/>
    <lineage>
        <taxon>Viruses</taxon>
        <taxon>Monodnaviria</taxon>
        <taxon>Shotokuvirae</taxon>
        <taxon>Cossaviricota</taxon>
        <taxon>Papovaviricetes</taxon>
        <taxon>Zurhausenvirales</taxon>
        <taxon>Papillomaviridae</taxon>
        <taxon>Firstpapillomavirinae</taxon>
        <taxon>Pipapillomavirus</taxon>
        <taxon>Pipapillomavirus 2</taxon>
    </lineage>
</organism>
<keyword evidence="4 15" id="KW-1048">Host nucleus</keyword>
<feature type="region of interest" description="Disordered" evidence="17">
    <location>
        <begin position="101"/>
        <end position="146"/>
    </location>
</feature>
<dbReference type="InterPro" id="IPR014015">
    <property type="entry name" value="Helicase_SF3_DNA-vir"/>
</dbReference>
<organismHost>
    <name type="scientific">Rattus norvegicus</name>
    <name type="common">Rat</name>
    <dbReference type="NCBI Taxonomy" id="10116"/>
</organismHost>
<keyword evidence="6 15" id="KW-0547">Nucleotide-binding</keyword>
<feature type="binding site" evidence="15">
    <location>
        <begin position="434"/>
        <end position="441"/>
    </location>
    <ligand>
        <name>ATP</name>
        <dbReference type="ChEBI" id="CHEBI:30616"/>
    </ligand>
</feature>
<dbReference type="Pfam" id="PF00519">
    <property type="entry name" value="PPV_E1_C"/>
    <property type="match status" value="1"/>
</dbReference>
<dbReference type="Gene3D" id="3.40.1310.10">
    <property type="match status" value="1"/>
</dbReference>
<evidence type="ECO:0000256" key="8">
    <source>
        <dbReference type="ARBA" id="ARBA00022806"/>
    </source>
</evidence>
<dbReference type="SUPFAM" id="SSF55464">
    <property type="entry name" value="Origin of replication-binding domain, RBD-like"/>
    <property type="match status" value="1"/>
</dbReference>
<comment type="catalytic activity">
    <reaction evidence="13 15 16">
        <text>ATP + H2O = ADP + phosphate + H(+)</text>
        <dbReference type="Rhea" id="RHEA:13065"/>
        <dbReference type="ChEBI" id="CHEBI:15377"/>
        <dbReference type="ChEBI" id="CHEBI:15378"/>
        <dbReference type="ChEBI" id="CHEBI:30616"/>
        <dbReference type="ChEBI" id="CHEBI:43474"/>
        <dbReference type="ChEBI" id="CHEBI:456216"/>
        <dbReference type="EC" id="5.6.2.4"/>
    </reaction>
</comment>
<dbReference type="GO" id="GO:0043138">
    <property type="term" value="F:3'-5' DNA helicase activity"/>
    <property type="evidence" value="ECO:0007669"/>
    <property type="project" value="UniProtKB-UniRule"/>
</dbReference>
<comment type="similarity">
    <text evidence="15 16">Belongs to the papillomaviridae E1 protein family.</text>
</comment>
<evidence type="ECO:0000256" key="11">
    <source>
        <dbReference type="ARBA" id="ARBA00023235"/>
    </source>
</evidence>
<dbReference type="InterPro" id="IPR016393">
    <property type="entry name" value="Rep_E1_papillomaV"/>
</dbReference>
<dbReference type="GO" id="GO:0016887">
    <property type="term" value="F:ATP hydrolysis activity"/>
    <property type="evidence" value="ECO:0007669"/>
    <property type="project" value="RHEA"/>
</dbReference>
<dbReference type="GO" id="GO:0005524">
    <property type="term" value="F:ATP binding"/>
    <property type="evidence" value="ECO:0007669"/>
    <property type="project" value="UniProtKB-UniRule"/>
</dbReference>
<dbReference type="GO" id="GO:0003677">
    <property type="term" value="F:DNA binding"/>
    <property type="evidence" value="ECO:0007669"/>
    <property type="project" value="UniProtKB-UniRule"/>
</dbReference>
<dbReference type="EC" id="5.6.2.4" evidence="15 16"/>
<comment type="caution">
    <text evidence="15">Lacks conserved residue(s) required for the propagation of feature annotation.</text>
</comment>
<comment type="subcellular location">
    <subcellularLocation>
        <location evidence="1 15">Host nucleus</location>
    </subcellularLocation>
</comment>
<keyword evidence="5 15" id="KW-0235">DNA replication</keyword>
<protein>
    <recommendedName>
        <fullName evidence="15 16">Replication protein E1</fullName>
        <ecNumber evidence="15 16">5.6.2.4</ecNumber>
    </recommendedName>
    <alternativeName>
        <fullName evidence="15">ATP-dependent helicase E1</fullName>
    </alternativeName>
    <alternativeName>
        <fullName evidence="15">DNA 3'-5' helicase E1</fullName>
    </alternativeName>
</protein>
<keyword evidence="7 15" id="KW-0378">Hydrolase</keyword>
<feature type="cross-link" description="Glycyl lysine isopeptide (Lys-Gly) (interchain with G-Cter in SUMO)" evidence="15">
    <location>
        <position position="515"/>
    </location>
</feature>
<dbReference type="HAMAP" id="MF_04000">
    <property type="entry name" value="PPV_E1"/>
    <property type="match status" value="1"/>
</dbReference>
<reference evidence="19 20" key="1">
    <citation type="journal article" date="2009" name="J. Gen. Virol.">
        <title>Isolation and genomic characterization of the first Norway rat (Rattus norvegicus) papillomavirus and its phylogenetic position within Pipapillomavirus, primarily infecting rodents.</title>
        <authorList>
            <person name="Schulz E."/>
            <person name="Gottschling M."/>
            <person name="Wibbelt G."/>
            <person name="Stockfleth E."/>
            <person name="Nindl I."/>
        </authorList>
    </citation>
    <scope>NUCLEOTIDE SEQUENCE [LARGE SCALE GENOMIC DNA]</scope>
</reference>
<feature type="short sequence motif" description="Nuclear export signal" evidence="15">
    <location>
        <begin position="95"/>
        <end position="104"/>
    </location>
</feature>
<keyword evidence="8 15" id="KW-0347">Helicase</keyword>
<dbReference type="InterPro" id="IPR027417">
    <property type="entry name" value="P-loop_NTPase"/>
</dbReference>
<dbReference type="InterPro" id="IPR046935">
    <property type="entry name" value="PPV_E1_DBD_sf"/>
</dbReference>
<dbReference type="EMBL" id="GQ180114">
    <property type="protein sequence ID" value="ACU32894.1"/>
    <property type="molecule type" value="Genomic_DNA"/>
</dbReference>
<dbReference type="Gene3D" id="3.40.50.300">
    <property type="entry name" value="P-loop containing nucleotide triphosphate hydrolases"/>
    <property type="match status" value="1"/>
</dbReference>
<dbReference type="Pfam" id="PF00524">
    <property type="entry name" value="PPV_E1_N"/>
    <property type="match status" value="1"/>
</dbReference>
<keyword evidence="9 15" id="KW-0067">ATP-binding</keyword>
<evidence type="ECO:0000256" key="14">
    <source>
        <dbReference type="ARBA" id="ARBA00093297"/>
    </source>
</evidence>
<feature type="domain" description="SF3 helicase" evidence="18">
    <location>
        <begin position="408"/>
        <end position="558"/>
    </location>
</feature>
<evidence type="ECO:0000256" key="10">
    <source>
        <dbReference type="ARBA" id="ARBA00023125"/>
    </source>
</evidence>
<dbReference type="SUPFAM" id="SSF52540">
    <property type="entry name" value="P-loop containing nucleoside triphosphate hydrolases"/>
    <property type="match status" value="1"/>
</dbReference>
<evidence type="ECO:0000256" key="12">
    <source>
        <dbReference type="ARBA" id="ARBA00034617"/>
    </source>
</evidence>
<dbReference type="PIRSF" id="PIRSF003383">
    <property type="entry name" value="Rep_E1_papillomaV"/>
    <property type="match status" value="1"/>
</dbReference>
<evidence type="ECO:0000313" key="20">
    <source>
        <dbReference type="Proteomes" id="UP000154424"/>
    </source>
</evidence>
<feature type="short sequence motif" description="Nuclear localization signal" evidence="15">
    <location>
        <begin position="78"/>
        <end position="80"/>
    </location>
</feature>
<evidence type="ECO:0000259" key="18">
    <source>
        <dbReference type="PROSITE" id="PS51206"/>
    </source>
</evidence>
<evidence type="ECO:0000256" key="1">
    <source>
        <dbReference type="ARBA" id="ARBA00004147"/>
    </source>
</evidence>
<comment type="subunit">
    <text evidence="15">Can form hexamers. Interacts with E2 protein; this interaction increases E1 DNA binding specificity. Interacts with host DNA polymerase subunit POLA2. Interacts with host single stranded DNA-binding protein RPA1. Interacts with host TOP1; this interaction stimulates the enzymatic activity of TOP1.</text>
</comment>
<sequence length="604" mass="68464">MDGVDKGTTPGCSGWDFIDREAVCEDDGPVDNFEALFEQSTQGSFLDNDEVDQGNSNSLALFTQQLFSDDEQHVAALKRKHIQTPRKDRVEIESLSPRLDAVSISPKGKQSRRRLFEDSGLGHETEDTSAPEEVLTGIGSGSTGRTGGCEDLLRASNRVAACLGKFKDAFAVSFGDLTRCYKSNKTCSQHWVVTVFGARENLVEAAKEVLKPQCNYLQETVGWAGNSRLSLFLFEFKVQKSRETLSKQLSAILGIDELLIMAEPPNHRSTLAAFFFYKKTLFSGENTTYYGQRPEWVAKQTILEHQAATAESFDFSLFVQWAYDNDYTDEAEIAYRYAIEAETDANAEAWLKTNNQVKYVRDCCAMVRMYKRQEMKEMSMSSWIRKCCGEHEEGDWKVIASFLRYQEVNFVLLLTSLRHMFKGTPKKHCLVIHGPPDTGKSYFCSTLTQFLHGRVISYMNSKSQFWLQPLIDAKLGFLDDATHACWNFMDTFMRNGLDGNFVQVDVKHRAPLQLKLPPLLITSNVDVKGNENYRYLHSRLQCFEFAKPMPLDSHGQPRFPLTASNWTSFFTRLAKQLGLDEEENDNELTGGTFRCCARPNSQSV</sequence>
<evidence type="ECO:0000256" key="2">
    <source>
        <dbReference type="ARBA" id="ARBA00022518"/>
    </source>
</evidence>
<dbReference type="InterPro" id="IPR014000">
    <property type="entry name" value="PPV_DNA_helicase_E1_N"/>
</dbReference>
<feature type="modified residue" description="Phosphoserine; by host" evidence="15">
    <location>
        <position position="96"/>
    </location>
</feature>
<comment type="PTM">
    <text evidence="15">Phosphorylated.</text>
</comment>
<evidence type="ECO:0000256" key="7">
    <source>
        <dbReference type="ARBA" id="ARBA00022801"/>
    </source>
</evidence>
<keyword evidence="10 15" id="KW-0238">DNA-binding</keyword>
<evidence type="ECO:0000256" key="15">
    <source>
        <dbReference type="HAMAP-Rule" id="MF_04000"/>
    </source>
</evidence>
<evidence type="ECO:0000256" key="3">
    <source>
        <dbReference type="ARBA" id="ARBA00022553"/>
    </source>
</evidence>
<dbReference type="InterPro" id="IPR037102">
    <property type="entry name" value="Znf_lg_T-Ag_D1_dom_sf"/>
</dbReference>
<dbReference type="InterPro" id="IPR046832">
    <property type="entry name" value="PPV_E1_DBD"/>
</dbReference>
<evidence type="ECO:0000256" key="16">
    <source>
        <dbReference type="PIRNR" id="PIRNR003383"/>
    </source>
</evidence>
<evidence type="ECO:0000256" key="17">
    <source>
        <dbReference type="SAM" id="MobiDB-lite"/>
    </source>
</evidence>
<name>C8AY91_RNPV1</name>
<comment type="function">
    <text evidence="16">ATP-dependent DNA helicase required for initiation of viral DNA replication. It forms a complex with the viral E2 protein. The E1-E2 complex binds to the replication origin which contains binding sites for both proteins.</text>
</comment>
<dbReference type="PROSITE" id="PS51206">
    <property type="entry name" value="SF3_HELICASE_1"/>
    <property type="match status" value="1"/>
</dbReference>
<evidence type="ECO:0000313" key="19">
    <source>
        <dbReference type="EMBL" id="ACU32894.1"/>
    </source>
</evidence>
<keyword evidence="11 15" id="KW-0413">Isomerase</keyword>